<feature type="domain" description="5'-Nucleotidase C-terminal" evidence="8">
    <location>
        <begin position="387"/>
        <end position="507"/>
    </location>
</feature>
<feature type="domain" description="Calcineurin-like phosphoesterase" evidence="7">
    <location>
        <begin position="81"/>
        <end position="290"/>
    </location>
</feature>
<evidence type="ECO:0000256" key="5">
    <source>
        <dbReference type="RuleBase" id="RU362119"/>
    </source>
</evidence>
<dbReference type="SUPFAM" id="SSF55816">
    <property type="entry name" value="5'-nucleotidase (syn. UDP-sugar hydrolase), C-terminal domain"/>
    <property type="match status" value="1"/>
</dbReference>
<protein>
    <recommendedName>
        <fullName evidence="3">5'-nucleotidase</fullName>
        <ecNumber evidence="3">3.1.3.5</ecNumber>
    </recommendedName>
</protein>
<feature type="transmembrane region" description="Helical" evidence="6">
    <location>
        <begin position="27"/>
        <end position="47"/>
    </location>
</feature>
<dbReference type="Proteomes" id="UP000663829">
    <property type="component" value="Unassembled WGS sequence"/>
</dbReference>
<keyword evidence="5" id="KW-0547">Nucleotide-binding</keyword>
<dbReference type="InterPro" id="IPR036907">
    <property type="entry name" value="5'-Nucleotdase_C_sf"/>
</dbReference>
<evidence type="ECO:0000259" key="8">
    <source>
        <dbReference type="Pfam" id="PF02872"/>
    </source>
</evidence>
<dbReference type="InterPro" id="IPR029052">
    <property type="entry name" value="Metallo-depent_PP-like"/>
</dbReference>
<keyword evidence="6" id="KW-1133">Transmembrane helix</keyword>
<dbReference type="InterPro" id="IPR004843">
    <property type="entry name" value="Calcineurin-like_PHP"/>
</dbReference>
<dbReference type="EC" id="3.1.3.5" evidence="3"/>
<dbReference type="AlphaFoldDB" id="A0A815DFX4"/>
<gene>
    <name evidence="9" type="ORF">GPM918_LOCUS28356</name>
    <name evidence="10" type="ORF">SRO942_LOCUS28851</name>
</gene>
<evidence type="ECO:0000256" key="2">
    <source>
        <dbReference type="ARBA" id="ARBA00006654"/>
    </source>
</evidence>
<evidence type="ECO:0000256" key="3">
    <source>
        <dbReference type="ARBA" id="ARBA00012643"/>
    </source>
</evidence>
<dbReference type="Proteomes" id="UP000681722">
    <property type="component" value="Unassembled WGS sequence"/>
</dbReference>
<reference evidence="9" key="1">
    <citation type="submission" date="2021-02" db="EMBL/GenBank/DDBJ databases">
        <authorList>
            <person name="Nowell W R."/>
        </authorList>
    </citation>
    <scope>NUCLEOTIDE SEQUENCE</scope>
</reference>
<evidence type="ECO:0000313" key="10">
    <source>
        <dbReference type="EMBL" id="CAF4114988.1"/>
    </source>
</evidence>
<dbReference type="GO" id="GO:0008768">
    <property type="term" value="F:UDP-sugar diphosphatase activity"/>
    <property type="evidence" value="ECO:0007669"/>
    <property type="project" value="TreeGrafter"/>
</dbReference>
<keyword evidence="6" id="KW-0812">Transmembrane</keyword>
<evidence type="ECO:0000259" key="7">
    <source>
        <dbReference type="Pfam" id="PF00149"/>
    </source>
</evidence>
<dbReference type="Pfam" id="PF02872">
    <property type="entry name" value="5_nucleotid_C"/>
    <property type="match status" value="1"/>
</dbReference>
<evidence type="ECO:0000256" key="6">
    <source>
        <dbReference type="SAM" id="Phobius"/>
    </source>
</evidence>
<keyword evidence="11" id="KW-1185">Reference proteome</keyword>
<dbReference type="GO" id="GO:0000166">
    <property type="term" value="F:nucleotide binding"/>
    <property type="evidence" value="ECO:0007669"/>
    <property type="project" value="UniProtKB-KW"/>
</dbReference>
<dbReference type="PANTHER" id="PTHR11575">
    <property type="entry name" value="5'-NUCLEOTIDASE-RELATED"/>
    <property type="match status" value="1"/>
</dbReference>
<dbReference type="EMBL" id="CAJOBC010035762">
    <property type="protein sequence ID" value="CAF4114988.1"/>
    <property type="molecule type" value="Genomic_DNA"/>
</dbReference>
<keyword evidence="4" id="KW-0732">Signal</keyword>
<organism evidence="9 11">
    <name type="scientific">Didymodactylos carnosus</name>
    <dbReference type="NCBI Taxonomy" id="1234261"/>
    <lineage>
        <taxon>Eukaryota</taxon>
        <taxon>Metazoa</taxon>
        <taxon>Spiralia</taxon>
        <taxon>Gnathifera</taxon>
        <taxon>Rotifera</taxon>
        <taxon>Eurotatoria</taxon>
        <taxon>Bdelloidea</taxon>
        <taxon>Philodinida</taxon>
        <taxon>Philodinidae</taxon>
        <taxon>Didymodactylos</taxon>
    </lineage>
</organism>
<dbReference type="Gene3D" id="3.90.780.10">
    <property type="entry name" value="5'-Nucleotidase, C-terminal domain"/>
    <property type="match status" value="1"/>
</dbReference>
<dbReference type="Pfam" id="PF00149">
    <property type="entry name" value="Metallophos"/>
    <property type="match status" value="1"/>
</dbReference>
<dbReference type="SUPFAM" id="SSF56300">
    <property type="entry name" value="Metallo-dependent phosphatases"/>
    <property type="match status" value="1"/>
</dbReference>
<evidence type="ECO:0000256" key="4">
    <source>
        <dbReference type="ARBA" id="ARBA00022729"/>
    </source>
</evidence>
<dbReference type="GO" id="GO:0008253">
    <property type="term" value="F:5'-nucleotidase activity"/>
    <property type="evidence" value="ECO:0007669"/>
    <property type="project" value="UniProtKB-EC"/>
</dbReference>
<comment type="similarity">
    <text evidence="2 5">Belongs to the 5'-nucleotidase family.</text>
</comment>
<dbReference type="PRINTS" id="PR01607">
    <property type="entry name" value="APYRASEFAMLY"/>
</dbReference>
<dbReference type="EMBL" id="CAJNOQ010012330">
    <property type="protein sequence ID" value="CAF1297596.1"/>
    <property type="molecule type" value="Genomic_DNA"/>
</dbReference>
<name>A0A815DFX4_9BILA</name>
<keyword evidence="5" id="KW-0378">Hydrolase</keyword>
<dbReference type="InterPro" id="IPR008334">
    <property type="entry name" value="5'-Nucleotdase_C"/>
</dbReference>
<dbReference type="GO" id="GO:0009166">
    <property type="term" value="P:nucleotide catabolic process"/>
    <property type="evidence" value="ECO:0007669"/>
    <property type="project" value="InterPro"/>
</dbReference>
<evidence type="ECO:0000313" key="11">
    <source>
        <dbReference type="Proteomes" id="UP000663829"/>
    </source>
</evidence>
<dbReference type="OrthoDB" id="10252235at2759"/>
<comment type="catalytic activity">
    <reaction evidence="1">
        <text>a ribonucleoside 5'-phosphate + H2O = a ribonucleoside + phosphate</text>
        <dbReference type="Rhea" id="RHEA:12484"/>
        <dbReference type="ChEBI" id="CHEBI:15377"/>
        <dbReference type="ChEBI" id="CHEBI:18254"/>
        <dbReference type="ChEBI" id="CHEBI:43474"/>
        <dbReference type="ChEBI" id="CHEBI:58043"/>
        <dbReference type="EC" id="3.1.3.5"/>
    </reaction>
</comment>
<comment type="caution">
    <text evidence="9">The sequence shown here is derived from an EMBL/GenBank/DDBJ whole genome shotgun (WGS) entry which is preliminary data.</text>
</comment>
<evidence type="ECO:0000313" key="9">
    <source>
        <dbReference type="EMBL" id="CAF1297596.1"/>
    </source>
</evidence>
<accession>A0A815DFX4</accession>
<dbReference type="InterPro" id="IPR006179">
    <property type="entry name" value="5_nucleotidase/apyrase"/>
</dbReference>
<sequence length="552" mass="61634">MEDSRGQLIPNRDTRSSSVKKFCGSRCCVTILIFIIIGLLISTIILAHRLHSKSSQTQYAVDGTIGFPPRLPNDGPYVQWTFLHMNDVYEMLPLDGGDKGGLSRVARVRQLLLEENQETFTFLAGDLLSPSALSLAKVDNVSLNGRQMVASMNTLGLDFITFGNHEFDLKETDLLQRMNESQFTWISTNVFQLNGQPFSKTIPYKLLTIANNVRILIFGLTIDSSLGPGTAYVQIVNTSSLIPFVQKFLSSLTEKYDVFVALTHLDMTTDIQLVEQIPQIDVILGGHEHEDYYLLRGSHYTPIYKADSNAFSVYIHRCAFNTKTKKFRLYSTLARITPELINEPNTEEVVKYWYDLGVQGFIKMGFEPNKTVATLPLYVELDGRSTSVRNFPTLLTNFSCECMLQATSTNRTVVGLFDSGQIRKDDILRDTVTQYDILRTLPFQNNVFSLSVPGKLLAQVLTHGMSLKGNGMFLVYCGVHTIDQGNTWILNANGGNIATSGLSYNVATIAYAKDATDLKNAIILQELNITQTKVLISYLNSKYPPPISTSTN</sequence>
<keyword evidence="6" id="KW-0472">Membrane</keyword>
<evidence type="ECO:0000256" key="1">
    <source>
        <dbReference type="ARBA" id="ARBA00000815"/>
    </source>
</evidence>
<proteinExistence type="inferred from homology"/>
<dbReference type="PANTHER" id="PTHR11575:SF24">
    <property type="entry name" value="5'-NUCLEOTIDASE"/>
    <property type="match status" value="1"/>
</dbReference>
<dbReference type="Gene3D" id="3.60.21.10">
    <property type="match status" value="1"/>
</dbReference>